<proteinExistence type="predicted"/>
<dbReference type="EMBL" id="JAUSRF010000040">
    <property type="protein sequence ID" value="MDP9840777.1"/>
    <property type="molecule type" value="Genomic_DNA"/>
</dbReference>
<sequence>MVSNLRKPINWKGQRPEAFDIVACYYPETKPKGELRLRPCLILDVFEDEETGEYFCLVTNGTRTLKISQRLKLDIIIQKSAHLDEMGLPYATRFALDDDNIVMLPWNEEFFGCWRGYRTPQISYLMETYQRQYAYIMALRQVARREG</sequence>
<keyword evidence="2" id="KW-1185">Reference proteome</keyword>
<name>A0ABT9Q218_9HYPH</name>
<evidence type="ECO:0000313" key="2">
    <source>
        <dbReference type="Proteomes" id="UP001241472"/>
    </source>
</evidence>
<dbReference type="Proteomes" id="UP001241472">
    <property type="component" value="Unassembled WGS sequence"/>
</dbReference>
<protein>
    <submittedName>
        <fullName evidence="1">Uncharacterized protein</fullName>
    </submittedName>
</protein>
<reference evidence="1 2" key="1">
    <citation type="submission" date="2023-07" db="EMBL/GenBank/DDBJ databases">
        <title>Sorghum-associated microbial communities from plants grown in Nebraska, USA.</title>
        <authorList>
            <person name="Schachtman D."/>
        </authorList>
    </citation>
    <scope>NUCLEOTIDE SEQUENCE [LARGE SCALE GENOMIC DNA]</scope>
    <source>
        <strain evidence="1 2">DS1307</strain>
    </source>
</reference>
<gene>
    <name evidence="1" type="ORF">J2T09_005565</name>
</gene>
<evidence type="ECO:0000313" key="1">
    <source>
        <dbReference type="EMBL" id="MDP9840777.1"/>
    </source>
</evidence>
<organism evidence="1 2">
    <name type="scientific">Neorhizobium huautlense</name>
    <dbReference type="NCBI Taxonomy" id="67774"/>
    <lineage>
        <taxon>Bacteria</taxon>
        <taxon>Pseudomonadati</taxon>
        <taxon>Pseudomonadota</taxon>
        <taxon>Alphaproteobacteria</taxon>
        <taxon>Hyphomicrobiales</taxon>
        <taxon>Rhizobiaceae</taxon>
        <taxon>Rhizobium/Agrobacterium group</taxon>
        <taxon>Neorhizobium</taxon>
    </lineage>
</organism>
<comment type="caution">
    <text evidence="1">The sequence shown here is derived from an EMBL/GenBank/DDBJ whole genome shotgun (WGS) entry which is preliminary data.</text>
</comment>
<accession>A0ABT9Q218</accession>
<dbReference type="RefSeq" id="WP_306840266.1">
    <property type="nucleotide sequence ID" value="NZ_JAUSRF010000040.1"/>
</dbReference>